<dbReference type="EMBL" id="CM007890">
    <property type="protein sequence ID" value="OTG36959.1"/>
    <property type="molecule type" value="Genomic_DNA"/>
</dbReference>
<evidence type="ECO:0000313" key="3">
    <source>
        <dbReference type="Proteomes" id="UP000215914"/>
    </source>
</evidence>
<dbReference type="AlphaFoldDB" id="A0A251VNK9"/>
<reference evidence="1" key="3">
    <citation type="submission" date="2020-06" db="EMBL/GenBank/DDBJ databases">
        <title>Helianthus annuus Genome sequencing and assembly Release 2.</title>
        <authorList>
            <person name="Gouzy J."/>
            <person name="Langlade N."/>
            <person name="Munos S."/>
        </authorList>
    </citation>
    <scope>NUCLEOTIDE SEQUENCE</scope>
    <source>
        <tissue evidence="1">Leaves</tissue>
    </source>
</reference>
<reference evidence="2" key="2">
    <citation type="submission" date="2017-02" db="EMBL/GenBank/DDBJ databases">
        <title>Sunflower complete genome.</title>
        <authorList>
            <person name="Langlade N."/>
            <person name="Munos S."/>
        </authorList>
    </citation>
    <scope>NUCLEOTIDE SEQUENCE [LARGE SCALE GENOMIC DNA]</scope>
    <source>
        <tissue evidence="2">Leaves</tissue>
    </source>
</reference>
<dbReference type="EMBL" id="MNCJ02000316">
    <property type="protein sequence ID" value="KAF5821853.1"/>
    <property type="molecule type" value="Genomic_DNA"/>
</dbReference>
<dbReference type="Proteomes" id="UP000215914">
    <property type="component" value="Chromosome 1"/>
</dbReference>
<evidence type="ECO:0000313" key="1">
    <source>
        <dbReference type="EMBL" id="KAF5821853.1"/>
    </source>
</evidence>
<accession>A0A251VNK9</accession>
<organism evidence="2 3">
    <name type="scientific">Helianthus annuus</name>
    <name type="common">Common sunflower</name>
    <dbReference type="NCBI Taxonomy" id="4232"/>
    <lineage>
        <taxon>Eukaryota</taxon>
        <taxon>Viridiplantae</taxon>
        <taxon>Streptophyta</taxon>
        <taxon>Embryophyta</taxon>
        <taxon>Tracheophyta</taxon>
        <taxon>Spermatophyta</taxon>
        <taxon>Magnoliopsida</taxon>
        <taxon>eudicotyledons</taxon>
        <taxon>Gunneridae</taxon>
        <taxon>Pentapetalae</taxon>
        <taxon>asterids</taxon>
        <taxon>campanulids</taxon>
        <taxon>Asterales</taxon>
        <taxon>Asteraceae</taxon>
        <taxon>Asteroideae</taxon>
        <taxon>Heliantheae alliance</taxon>
        <taxon>Heliantheae</taxon>
        <taxon>Helianthus</taxon>
    </lineage>
</organism>
<sequence length="53" mass="6281">MLDENSVGIQWELKKETILVVDNMLIVHRRCDKDQQKHRSGCMIWMHDQVACV</sequence>
<gene>
    <name evidence="2" type="ORF">HannXRQ_Chr01g0013591</name>
    <name evidence="1" type="ORF">HanXRQr2_Chr01g0019721</name>
</gene>
<proteinExistence type="predicted"/>
<protein>
    <submittedName>
        <fullName evidence="2">Uncharacterized protein</fullName>
    </submittedName>
</protein>
<dbReference type="Gramene" id="mRNA:HanXRQr2_Chr01g0019721">
    <property type="protein sequence ID" value="mRNA:HanXRQr2_Chr01g0019721"/>
    <property type="gene ID" value="HanXRQr2_Chr01g0019721"/>
</dbReference>
<reference evidence="1 3" key="1">
    <citation type="journal article" date="2017" name="Nature">
        <title>The sunflower genome provides insights into oil metabolism, flowering and Asterid evolution.</title>
        <authorList>
            <person name="Badouin H."/>
            <person name="Gouzy J."/>
            <person name="Grassa C.J."/>
            <person name="Murat F."/>
            <person name="Staton S.E."/>
            <person name="Cottret L."/>
            <person name="Lelandais-Briere C."/>
            <person name="Owens G.L."/>
            <person name="Carrere S."/>
            <person name="Mayjonade B."/>
            <person name="Legrand L."/>
            <person name="Gill N."/>
            <person name="Kane N.C."/>
            <person name="Bowers J.E."/>
            <person name="Hubner S."/>
            <person name="Bellec A."/>
            <person name="Berard A."/>
            <person name="Berges H."/>
            <person name="Blanchet N."/>
            <person name="Boniface M.C."/>
            <person name="Brunel D."/>
            <person name="Catrice O."/>
            <person name="Chaidir N."/>
            <person name="Claudel C."/>
            <person name="Donnadieu C."/>
            <person name="Faraut T."/>
            <person name="Fievet G."/>
            <person name="Helmstetter N."/>
            <person name="King M."/>
            <person name="Knapp S.J."/>
            <person name="Lai Z."/>
            <person name="Le Paslier M.C."/>
            <person name="Lippi Y."/>
            <person name="Lorenzon L."/>
            <person name="Mandel J.R."/>
            <person name="Marage G."/>
            <person name="Marchand G."/>
            <person name="Marquand E."/>
            <person name="Bret-Mestries E."/>
            <person name="Morien E."/>
            <person name="Nambeesan S."/>
            <person name="Nguyen T."/>
            <person name="Pegot-Espagnet P."/>
            <person name="Pouilly N."/>
            <person name="Raftis F."/>
            <person name="Sallet E."/>
            <person name="Schiex T."/>
            <person name="Thomas J."/>
            <person name="Vandecasteele C."/>
            <person name="Vares D."/>
            <person name="Vear F."/>
            <person name="Vautrin S."/>
            <person name="Crespi M."/>
            <person name="Mangin B."/>
            <person name="Burke J.M."/>
            <person name="Salse J."/>
            <person name="Munos S."/>
            <person name="Vincourt P."/>
            <person name="Rieseberg L.H."/>
            <person name="Langlade N.B."/>
        </authorList>
    </citation>
    <scope>NUCLEOTIDE SEQUENCE [LARGE SCALE GENOMIC DNA]</scope>
    <source>
        <strain evidence="3">cv. SF193</strain>
        <tissue evidence="1">Leaves</tissue>
    </source>
</reference>
<evidence type="ECO:0000313" key="2">
    <source>
        <dbReference type="EMBL" id="OTG36959.1"/>
    </source>
</evidence>
<name>A0A251VNK9_HELAN</name>
<keyword evidence="3" id="KW-1185">Reference proteome</keyword>
<dbReference type="InParanoid" id="A0A251VNK9"/>